<proteinExistence type="predicted"/>
<dbReference type="OrthoDB" id="1934442at2759"/>
<gene>
    <name evidence="1" type="ORF">CR513_09499</name>
</gene>
<organism evidence="1 2">
    <name type="scientific">Mucuna pruriens</name>
    <name type="common">Velvet bean</name>
    <name type="synonym">Dolichos pruriens</name>
    <dbReference type="NCBI Taxonomy" id="157652"/>
    <lineage>
        <taxon>Eukaryota</taxon>
        <taxon>Viridiplantae</taxon>
        <taxon>Streptophyta</taxon>
        <taxon>Embryophyta</taxon>
        <taxon>Tracheophyta</taxon>
        <taxon>Spermatophyta</taxon>
        <taxon>Magnoliopsida</taxon>
        <taxon>eudicotyledons</taxon>
        <taxon>Gunneridae</taxon>
        <taxon>Pentapetalae</taxon>
        <taxon>rosids</taxon>
        <taxon>fabids</taxon>
        <taxon>Fabales</taxon>
        <taxon>Fabaceae</taxon>
        <taxon>Papilionoideae</taxon>
        <taxon>50 kb inversion clade</taxon>
        <taxon>NPAAA clade</taxon>
        <taxon>indigoferoid/millettioid clade</taxon>
        <taxon>Phaseoleae</taxon>
        <taxon>Mucuna</taxon>
    </lineage>
</organism>
<evidence type="ECO:0000313" key="2">
    <source>
        <dbReference type="Proteomes" id="UP000257109"/>
    </source>
</evidence>
<comment type="caution">
    <text evidence="1">The sequence shown here is derived from an EMBL/GenBank/DDBJ whole genome shotgun (WGS) entry which is preliminary data.</text>
</comment>
<feature type="non-terminal residue" evidence="1">
    <location>
        <position position="1"/>
    </location>
</feature>
<dbReference type="Pfam" id="PF02992">
    <property type="entry name" value="Transposase_21"/>
    <property type="match status" value="1"/>
</dbReference>
<dbReference type="PANTHER" id="PTHR10775">
    <property type="entry name" value="OS08G0208400 PROTEIN"/>
    <property type="match status" value="1"/>
</dbReference>
<accession>A0A371HUP5</accession>
<dbReference type="InterPro" id="IPR004242">
    <property type="entry name" value="Transposase_21"/>
</dbReference>
<keyword evidence="2" id="KW-1185">Reference proteome</keyword>
<reference evidence="1" key="1">
    <citation type="submission" date="2018-05" db="EMBL/GenBank/DDBJ databases">
        <title>Draft genome of Mucuna pruriens seed.</title>
        <authorList>
            <person name="Nnadi N.E."/>
            <person name="Vos R."/>
            <person name="Hasami M.H."/>
            <person name="Devisetty U.K."/>
            <person name="Aguiy J.C."/>
        </authorList>
    </citation>
    <scope>NUCLEOTIDE SEQUENCE [LARGE SCALE GENOMIC DNA]</scope>
    <source>
        <strain evidence="1">JCA_2017</strain>
    </source>
</reference>
<protein>
    <submittedName>
        <fullName evidence="1">Uncharacterized protein</fullName>
    </submittedName>
</protein>
<dbReference type="EMBL" id="QJKJ01001675">
    <property type="protein sequence ID" value="RDY06506.1"/>
    <property type="molecule type" value="Genomic_DNA"/>
</dbReference>
<dbReference type="AlphaFoldDB" id="A0A371HUP5"/>
<dbReference type="PANTHER" id="PTHR10775:SF180">
    <property type="entry name" value="TRANSPOSON, EN_SPM-LIKE, TRANSPOSASE-ASSOCIATED DOMAIN PROTEIN-RELATED"/>
    <property type="match status" value="1"/>
</dbReference>
<dbReference type="Proteomes" id="UP000257109">
    <property type="component" value="Unassembled WGS sequence"/>
</dbReference>
<name>A0A371HUP5_MUCPR</name>
<evidence type="ECO:0000313" key="1">
    <source>
        <dbReference type="EMBL" id="RDY06506.1"/>
    </source>
</evidence>
<sequence length="168" mass="19662">MKMRGNVMENFNILFLDFDNKPGNLRIGLSTNGMNPYGNLCSKPSSWSILLVIYNLSPWLCMKCKYMILSMMIFGPRKPGNDIDDEGIEVFDKYNNHNFKIFVVLFCTINDFLAYENLSKYNYKGHKACRICEEGTSYHQLTHGRKTYYLGHCKFLKASHSYRQLNFF</sequence>